<keyword evidence="4" id="KW-1185">Reference proteome</keyword>
<protein>
    <recommendedName>
        <fullName evidence="5">Protein BCCIP homolog</fullName>
    </recommendedName>
</protein>
<accession>A0ABY8UMZ4</accession>
<evidence type="ECO:0000313" key="3">
    <source>
        <dbReference type="EMBL" id="WIA22013.1"/>
    </source>
</evidence>
<feature type="compositionally biased region" description="Low complexity" evidence="2">
    <location>
        <begin position="277"/>
        <end position="298"/>
    </location>
</feature>
<dbReference type="Pfam" id="PF13862">
    <property type="entry name" value="BCCIP"/>
    <property type="match status" value="1"/>
</dbReference>
<evidence type="ECO:0000256" key="2">
    <source>
        <dbReference type="SAM" id="MobiDB-lite"/>
    </source>
</evidence>
<evidence type="ECO:0000313" key="4">
    <source>
        <dbReference type="Proteomes" id="UP001244341"/>
    </source>
</evidence>
<feature type="compositionally biased region" description="Low complexity" evidence="2">
    <location>
        <begin position="257"/>
        <end position="268"/>
    </location>
</feature>
<feature type="region of interest" description="Disordered" evidence="2">
    <location>
        <begin position="1"/>
        <end position="70"/>
    </location>
</feature>
<evidence type="ECO:0008006" key="5">
    <source>
        <dbReference type="Google" id="ProtNLM"/>
    </source>
</evidence>
<reference evidence="3 4" key="1">
    <citation type="submission" date="2023-05" db="EMBL/GenBank/DDBJ databases">
        <title>A 100% complete, gapless, phased diploid assembly of the Scenedesmus obliquus UTEX 3031 genome.</title>
        <authorList>
            <person name="Biondi T.C."/>
            <person name="Hanschen E.R."/>
            <person name="Kwon T."/>
            <person name="Eng W."/>
            <person name="Kruse C.P.S."/>
            <person name="Koehler S.I."/>
            <person name="Kunde Y."/>
            <person name="Gleasner C.D."/>
            <person name="You Mak K.T."/>
            <person name="Polle J."/>
            <person name="Hovde B.T."/>
            <person name="Starkenburg S.R."/>
        </authorList>
    </citation>
    <scope>NUCLEOTIDE SEQUENCE [LARGE SCALE GENOMIC DNA]</scope>
    <source>
        <strain evidence="3 4">DOE0152z</strain>
    </source>
</reference>
<dbReference type="Proteomes" id="UP001244341">
    <property type="component" value="Chromosome 14b"/>
</dbReference>
<feature type="compositionally biased region" description="Acidic residues" evidence="2">
    <location>
        <begin position="22"/>
        <end position="68"/>
    </location>
</feature>
<dbReference type="PANTHER" id="PTHR13261">
    <property type="entry name" value="BRCA2 AND CDKN1A INTERACTING PROTEIN"/>
    <property type="match status" value="1"/>
</dbReference>
<feature type="compositionally biased region" description="Low complexity" evidence="2">
    <location>
        <begin position="7"/>
        <end position="18"/>
    </location>
</feature>
<dbReference type="EMBL" id="CP126221">
    <property type="protein sequence ID" value="WIA22013.1"/>
    <property type="molecule type" value="Genomic_DNA"/>
</dbReference>
<sequence length="365" mass="39817">MDKEQQAAEAEQEQQQPQHEPEAEEEEEPSEDESSEGGSEDSSSEGDDSAPEVSDEQDDEDSPDEDPFDQINVDFQFFDPKESDFHGLKALLHTYLDGQQYDSSPLVDTIIAQASVGTVVRTGEDEDPIAVMTVLNTQQHKQAGFLQQIRQYVLGKCKDAALKDKLAKYVLGKCKDAALKDKLAKAWDAPGTGLIINERLVNCPPQLAPPLVQALFDEVGWATEDEPQDVRDHYKFKQYLLLTRVYSDPLAGQPAAAAAAAGPSAGKPPAGPKSKKQQQQPQQQAKKQKGEQPAQQPGTPHIVYVRPEDEFFHAQAAAAFTFPVEGRAVGKDELQPLRLVLLLPASKVPAARKALDAVVGNMAAQ</sequence>
<name>A0ABY8UMZ4_TETOB</name>
<dbReference type="PANTHER" id="PTHR13261:SF0">
    <property type="entry name" value="BRCA2 AND CDKN1A-INTERACTING PROTEIN"/>
    <property type="match status" value="1"/>
</dbReference>
<proteinExistence type="inferred from homology"/>
<dbReference type="InterPro" id="IPR025602">
    <property type="entry name" value="BCP1_family"/>
</dbReference>
<organism evidence="3 4">
    <name type="scientific">Tetradesmus obliquus</name>
    <name type="common">Green alga</name>
    <name type="synonym">Acutodesmus obliquus</name>
    <dbReference type="NCBI Taxonomy" id="3088"/>
    <lineage>
        <taxon>Eukaryota</taxon>
        <taxon>Viridiplantae</taxon>
        <taxon>Chlorophyta</taxon>
        <taxon>core chlorophytes</taxon>
        <taxon>Chlorophyceae</taxon>
        <taxon>CS clade</taxon>
        <taxon>Sphaeropleales</taxon>
        <taxon>Scenedesmaceae</taxon>
        <taxon>Tetradesmus</taxon>
    </lineage>
</organism>
<evidence type="ECO:0000256" key="1">
    <source>
        <dbReference type="ARBA" id="ARBA00006781"/>
    </source>
</evidence>
<comment type="similarity">
    <text evidence="1">Belongs to the BCP1 family.</text>
</comment>
<feature type="region of interest" description="Disordered" evidence="2">
    <location>
        <begin position="257"/>
        <end position="300"/>
    </location>
</feature>
<gene>
    <name evidence="3" type="ORF">OEZ85_004365</name>
</gene>